<dbReference type="RefSeq" id="WP_115123241.1">
    <property type="nucleotide sequence ID" value="NZ_QRAO01000002.1"/>
</dbReference>
<sequence length="249" mass="29136">MIKLFRNIRKRLVAESKFSKYLLYAIGEIILVVIGILIALQFNNWNTDMQTKEVQIKYLNEIANNLKADLEDVKFNIDFNETRLNASRIVLNSLDHNVTYSDSLDVYYGSLLYTTRSVVNYSAYETLKSKGLEIVTNDNLRKAITKLYSFYYQNVIDFEIQDDHAMQYQIVMPTVLSRIEVRKKDNNAKAGEQLGKPINFETLKNDVEFKNAIVMNEDLRVYMLKNYRQLEKNILECTALINDELENLR</sequence>
<feature type="transmembrane region" description="Helical" evidence="1">
    <location>
        <begin position="21"/>
        <end position="42"/>
    </location>
</feature>
<comment type="caution">
    <text evidence="2">The sequence shown here is derived from an EMBL/GenBank/DDBJ whole genome shotgun (WGS) entry which is preliminary data.</text>
</comment>
<name>A0A370QG56_9FLAO</name>
<evidence type="ECO:0000256" key="1">
    <source>
        <dbReference type="SAM" id="Phobius"/>
    </source>
</evidence>
<dbReference type="Pfam" id="PF19578">
    <property type="entry name" value="DUF6090"/>
    <property type="match status" value="1"/>
</dbReference>
<evidence type="ECO:0000313" key="2">
    <source>
        <dbReference type="EMBL" id="RDK87030.1"/>
    </source>
</evidence>
<keyword evidence="1" id="KW-0472">Membrane</keyword>
<accession>A0A370QG56</accession>
<evidence type="ECO:0000313" key="3">
    <source>
        <dbReference type="Proteomes" id="UP000255317"/>
    </source>
</evidence>
<dbReference type="EMBL" id="QRAO01000002">
    <property type="protein sequence ID" value="RDK87030.1"/>
    <property type="molecule type" value="Genomic_DNA"/>
</dbReference>
<dbReference type="OrthoDB" id="821805at2"/>
<gene>
    <name evidence="2" type="ORF">C8D94_102208</name>
</gene>
<keyword evidence="3" id="KW-1185">Reference proteome</keyword>
<dbReference type="InterPro" id="IPR045749">
    <property type="entry name" value="DUF6090"/>
</dbReference>
<protein>
    <submittedName>
        <fullName evidence="2">Uncharacterized protein</fullName>
    </submittedName>
</protein>
<reference evidence="2 3" key="1">
    <citation type="submission" date="2018-07" db="EMBL/GenBank/DDBJ databases">
        <title>Genomic Encyclopedia of Type Strains, Phase IV (KMG-IV): sequencing the most valuable type-strain genomes for metagenomic binning, comparative biology and taxonomic classification.</title>
        <authorList>
            <person name="Goeker M."/>
        </authorList>
    </citation>
    <scope>NUCLEOTIDE SEQUENCE [LARGE SCALE GENOMIC DNA]</scope>
    <source>
        <strain evidence="2 3">DSM 101478</strain>
    </source>
</reference>
<keyword evidence="1" id="KW-0812">Transmembrane</keyword>
<dbReference type="Proteomes" id="UP000255317">
    <property type="component" value="Unassembled WGS sequence"/>
</dbReference>
<organism evidence="2 3">
    <name type="scientific">Marinirhabdus gelatinilytica</name>
    <dbReference type="NCBI Taxonomy" id="1703343"/>
    <lineage>
        <taxon>Bacteria</taxon>
        <taxon>Pseudomonadati</taxon>
        <taxon>Bacteroidota</taxon>
        <taxon>Flavobacteriia</taxon>
        <taxon>Flavobacteriales</taxon>
        <taxon>Flavobacteriaceae</taxon>
    </lineage>
</organism>
<proteinExistence type="predicted"/>
<keyword evidence="1" id="KW-1133">Transmembrane helix</keyword>
<dbReference type="AlphaFoldDB" id="A0A370QG56"/>